<dbReference type="Pfam" id="PF03960">
    <property type="entry name" value="ArsC"/>
    <property type="match status" value="1"/>
</dbReference>
<evidence type="ECO:0000313" key="4">
    <source>
        <dbReference type="Proteomes" id="UP000246483"/>
    </source>
</evidence>
<dbReference type="PROSITE" id="PS51353">
    <property type="entry name" value="ARSC"/>
    <property type="match status" value="1"/>
</dbReference>
<dbReference type="InterPro" id="IPR036249">
    <property type="entry name" value="Thioredoxin-like_sf"/>
</dbReference>
<evidence type="ECO:0000313" key="3">
    <source>
        <dbReference type="EMBL" id="PWW48991.1"/>
    </source>
</evidence>
<dbReference type="EMBL" id="QGUB01000001">
    <property type="protein sequence ID" value="PWW48991.1"/>
    <property type="molecule type" value="Genomic_DNA"/>
</dbReference>
<protein>
    <submittedName>
        <fullName evidence="3">Spx/MgsR family transcriptional regulator</fullName>
    </submittedName>
</protein>
<dbReference type="InterPro" id="IPR006504">
    <property type="entry name" value="Tscrpt_reg_Spx/MgsR"/>
</dbReference>
<accession>A0A317RGX0</accession>
<dbReference type="AlphaFoldDB" id="A0A317RGX0"/>
<dbReference type="NCBIfam" id="TIGR01617">
    <property type="entry name" value="arsC_related"/>
    <property type="match status" value="1"/>
</dbReference>
<dbReference type="Gene3D" id="3.40.30.10">
    <property type="entry name" value="Glutaredoxin"/>
    <property type="match status" value="1"/>
</dbReference>
<comment type="similarity">
    <text evidence="1 2">Belongs to the ArsC family.</text>
</comment>
<gene>
    <name evidence="3" type="ORF">DFR36_101502</name>
</gene>
<dbReference type="CDD" id="cd03035">
    <property type="entry name" value="ArsC_Yffb"/>
    <property type="match status" value="1"/>
</dbReference>
<dbReference type="SUPFAM" id="SSF52833">
    <property type="entry name" value="Thioredoxin-like"/>
    <property type="match status" value="1"/>
</dbReference>
<dbReference type="Proteomes" id="UP000246483">
    <property type="component" value="Unassembled WGS sequence"/>
</dbReference>
<reference evidence="3 4" key="1">
    <citation type="submission" date="2018-05" db="EMBL/GenBank/DDBJ databases">
        <title>Genomic Encyclopedia of Type Strains, Phase IV (KMG-IV): sequencing the most valuable type-strain genomes for metagenomic binning, comparative biology and taxonomic classification.</title>
        <authorList>
            <person name="Goeker M."/>
        </authorList>
    </citation>
    <scope>NUCLEOTIDE SEQUENCE [LARGE SCALE GENOMIC DNA]</scope>
    <source>
        <strain evidence="3 4">DSM 26006</strain>
    </source>
</reference>
<organism evidence="3 4">
    <name type="scientific">Melaminivora alkalimesophila</name>
    <dbReference type="NCBI Taxonomy" id="1165852"/>
    <lineage>
        <taxon>Bacteria</taxon>
        <taxon>Pseudomonadati</taxon>
        <taxon>Pseudomonadota</taxon>
        <taxon>Betaproteobacteria</taxon>
        <taxon>Burkholderiales</taxon>
        <taxon>Comamonadaceae</taxon>
        <taxon>Melaminivora</taxon>
    </lineage>
</organism>
<dbReference type="PANTHER" id="PTHR30041:SF8">
    <property type="entry name" value="PROTEIN YFFB"/>
    <property type="match status" value="1"/>
</dbReference>
<proteinExistence type="inferred from homology"/>
<evidence type="ECO:0000256" key="1">
    <source>
        <dbReference type="ARBA" id="ARBA00007198"/>
    </source>
</evidence>
<sequence>MIVAMNNPTTILYGIPNCDTVRKARAWLGERGAAVQFHDFARQGVPLESLGRWAAQLGYDALLNRRGTTWRRLSPAEQQRASDAAGACALMQAHASLIRRPVVEWPDGRTTVGFDAQVWNERLAAGSKP</sequence>
<dbReference type="InterPro" id="IPR006660">
    <property type="entry name" value="Arsenate_reductase-like"/>
</dbReference>
<keyword evidence="4" id="KW-1185">Reference proteome</keyword>
<dbReference type="PANTHER" id="PTHR30041">
    <property type="entry name" value="ARSENATE REDUCTASE"/>
    <property type="match status" value="1"/>
</dbReference>
<name>A0A317RGX0_9BURK</name>
<comment type="caution">
    <text evidence="3">The sequence shown here is derived from an EMBL/GenBank/DDBJ whole genome shotgun (WGS) entry which is preliminary data.</text>
</comment>
<evidence type="ECO:0000256" key="2">
    <source>
        <dbReference type="PROSITE-ProRule" id="PRU01282"/>
    </source>
</evidence>